<dbReference type="OrthoDB" id="5772663at2"/>
<feature type="domain" description="PepSY" evidence="2">
    <location>
        <begin position="51"/>
        <end position="99"/>
    </location>
</feature>
<reference evidence="3 4" key="1">
    <citation type="journal article" date="2017" name="ISME J.">
        <title>An acid-tolerant ammonia-oxidizing ?-proteobacterium from soil.</title>
        <authorList>
            <person name="Hayatsu M."/>
            <person name="Tago K."/>
            <person name="Uchiyama I."/>
            <person name="Toyoda A."/>
            <person name="Wang Y."/>
            <person name="Shimomura Y."/>
            <person name="Okubo T."/>
            <person name="Kurisu F."/>
            <person name="Hirono Y."/>
            <person name="Nonaka K."/>
            <person name="Akiyama H."/>
            <person name="Itoh T."/>
            <person name="Takami H."/>
        </authorList>
    </citation>
    <scope>NUCLEOTIDE SEQUENCE [LARGE SCALE GENOMIC DNA]</scope>
    <source>
        <strain evidence="3 4">TAO100</strain>
    </source>
</reference>
<keyword evidence="4" id="KW-1185">Reference proteome</keyword>
<name>A0A1Q2SKK4_9GAMM</name>
<feature type="signal peptide" evidence="1">
    <location>
        <begin position="1"/>
        <end position="23"/>
    </location>
</feature>
<evidence type="ECO:0000259" key="2">
    <source>
        <dbReference type="Pfam" id="PF03413"/>
    </source>
</evidence>
<gene>
    <name evidence="3" type="ORF">TAO_0280</name>
</gene>
<dbReference type="EMBL" id="AP014836">
    <property type="protein sequence ID" value="BAW79650.1"/>
    <property type="molecule type" value="Genomic_DNA"/>
</dbReference>
<organism evidence="3 4">
    <name type="scientific">Candidatus Nitrosoglobus terrae</name>
    <dbReference type="NCBI Taxonomy" id="1630141"/>
    <lineage>
        <taxon>Bacteria</taxon>
        <taxon>Pseudomonadati</taxon>
        <taxon>Pseudomonadota</taxon>
        <taxon>Gammaproteobacteria</taxon>
        <taxon>Chromatiales</taxon>
        <taxon>Chromatiaceae</taxon>
        <taxon>Candidatus Nitrosoglobus</taxon>
    </lineage>
</organism>
<protein>
    <submittedName>
        <fullName evidence="3">Peptidase</fullName>
    </submittedName>
</protein>
<dbReference type="Pfam" id="PF03413">
    <property type="entry name" value="PepSY"/>
    <property type="match status" value="1"/>
</dbReference>
<evidence type="ECO:0000256" key="1">
    <source>
        <dbReference type="SAM" id="SignalP"/>
    </source>
</evidence>
<proteinExistence type="predicted"/>
<evidence type="ECO:0000313" key="3">
    <source>
        <dbReference type="EMBL" id="BAW79650.1"/>
    </source>
</evidence>
<dbReference type="AlphaFoldDB" id="A0A1Q2SKK4"/>
<dbReference type="InterPro" id="IPR025711">
    <property type="entry name" value="PepSY"/>
</dbReference>
<dbReference type="Gene3D" id="3.10.450.40">
    <property type="match status" value="1"/>
</dbReference>
<sequence length="103" mass="11351">MKVKKFLLTMSILGLIGVGVVNANDATSSTQTTKSNEIQSLNKLFDNVATLAKHPGADVEEVKRKNKANNNYYKIKLKDTKGIKWEVKIDAVTGQIISDKQDS</sequence>
<feature type="chain" id="PRO_5010375183" evidence="1">
    <location>
        <begin position="24"/>
        <end position="103"/>
    </location>
</feature>
<dbReference type="KEGG" id="ntt:TAO_0280"/>
<evidence type="ECO:0000313" key="4">
    <source>
        <dbReference type="Proteomes" id="UP000243679"/>
    </source>
</evidence>
<keyword evidence="1" id="KW-0732">Signal</keyword>
<accession>A0A1Q2SKK4</accession>
<dbReference type="Proteomes" id="UP000243679">
    <property type="component" value="Chromosome"/>
</dbReference>
<dbReference type="RefSeq" id="WP_096526280.1">
    <property type="nucleotide sequence ID" value="NZ_AP014836.1"/>
</dbReference>